<keyword evidence="3" id="KW-1185">Reference proteome</keyword>
<dbReference type="EMBL" id="JBJXBP010000003">
    <property type="protein sequence ID" value="KAL3838825.1"/>
    <property type="molecule type" value="Genomic_DNA"/>
</dbReference>
<gene>
    <name evidence="2" type="ORF">ACJIZ3_023416</name>
</gene>
<dbReference type="InterPro" id="IPR053781">
    <property type="entry name" value="F-box_AtFBL13-like"/>
</dbReference>
<name>A0ABD3TRE3_9LAMI</name>
<evidence type="ECO:0000259" key="1">
    <source>
        <dbReference type="PROSITE" id="PS50181"/>
    </source>
</evidence>
<evidence type="ECO:0000313" key="3">
    <source>
        <dbReference type="Proteomes" id="UP001634393"/>
    </source>
</evidence>
<feature type="domain" description="F-box" evidence="1">
    <location>
        <begin position="81"/>
        <end position="124"/>
    </location>
</feature>
<dbReference type="PROSITE" id="PS50181">
    <property type="entry name" value="FBOX"/>
    <property type="match status" value="1"/>
</dbReference>
<reference evidence="2 3" key="1">
    <citation type="submission" date="2024-12" db="EMBL/GenBank/DDBJ databases">
        <title>The unique morphological basis and parallel evolutionary history of personate flowers in Penstemon.</title>
        <authorList>
            <person name="Depatie T.H."/>
            <person name="Wessinger C.A."/>
        </authorList>
    </citation>
    <scope>NUCLEOTIDE SEQUENCE [LARGE SCALE GENOMIC DNA]</scope>
    <source>
        <strain evidence="2">WTNN_2</strain>
        <tissue evidence="2">Leaf</tissue>
    </source>
</reference>
<dbReference type="AlphaFoldDB" id="A0ABD3TRE3"/>
<dbReference type="Pfam" id="PF00646">
    <property type="entry name" value="F-box"/>
    <property type="match status" value="1"/>
</dbReference>
<dbReference type="Gene3D" id="1.20.1280.50">
    <property type="match status" value="1"/>
</dbReference>
<dbReference type="InterPro" id="IPR036047">
    <property type="entry name" value="F-box-like_dom_sf"/>
</dbReference>
<dbReference type="CDD" id="cd22160">
    <property type="entry name" value="F-box_AtFBL13-like"/>
    <property type="match status" value="1"/>
</dbReference>
<dbReference type="Proteomes" id="UP001634393">
    <property type="component" value="Unassembled WGS sequence"/>
</dbReference>
<organism evidence="2 3">
    <name type="scientific">Penstemon smallii</name>
    <dbReference type="NCBI Taxonomy" id="265156"/>
    <lineage>
        <taxon>Eukaryota</taxon>
        <taxon>Viridiplantae</taxon>
        <taxon>Streptophyta</taxon>
        <taxon>Embryophyta</taxon>
        <taxon>Tracheophyta</taxon>
        <taxon>Spermatophyta</taxon>
        <taxon>Magnoliopsida</taxon>
        <taxon>eudicotyledons</taxon>
        <taxon>Gunneridae</taxon>
        <taxon>Pentapetalae</taxon>
        <taxon>asterids</taxon>
        <taxon>lamiids</taxon>
        <taxon>Lamiales</taxon>
        <taxon>Plantaginaceae</taxon>
        <taxon>Cheloneae</taxon>
        <taxon>Penstemon</taxon>
    </lineage>
</organism>
<proteinExistence type="predicted"/>
<protein>
    <recommendedName>
        <fullName evidence="1">F-box domain-containing protein</fullName>
    </recommendedName>
</protein>
<evidence type="ECO:0000313" key="2">
    <source>
        <dbReference type="EMBL" id="KAL3838825.1"/>
    </source>
</evidence>
<dbReference type="SUPFAM" id="SSF81383">
    <property type="entry name" value="F-box domain"/>
    <property type="match status" value="1"/>
</dbReference>
<dbReference type="InterPro" id="IPR001810">
    <property type="entry name" value="F-box_dom"/>
</dbReference>
<sequence>MEITNIAGVYRTGQAKGREIPISSITLNSDYKVKKYNGDIMILQALIHVHFSQVLFASMNTFPARFRRVEKLIAISNSSSPARFLQLPDEVLRRILWFLPVEDAVRTSILSKRWKTYMDVNHRS</sequence>
<accession>A0ABD3TRE3</accession>
<comment type="caution">
    <text evidence="2">The sequence shown here is derived from an EMBL/GenBank/DDBJ whole genome shotgun (WGS) entry which is preliminary data.</text>
</comment>